<accession>A0AAV5QJ38</accession>
<feature type="compositionally biased region" description="Polar residues" evidence="2">
    <location>
        <begin position="391"/>
        <end position="402"/>
    </location>
</feature>
<dbReference type="Proteomes" id="UP001360560">
    <property type="component" value="Unassembled WGS sequence"/>
</dbReference>
<name>A0AAV5QJ38_9ASCO</name>
<gene>
    <name evidence="3" type="ORF">DASC09_019610</name>
</gene>
<organism evidence="3 4">
    <name type="scientific">Saccharomycopsis crataegensis</name>
    <dbReference type="NCBI Taxonomy" id="43959"/>
    <lineage>
        <taxon>Eukaryota</taxon>
        <taxon>Fungi</taxon>
        <taxon>Dikarya</taxon>
        <taxon>Ascomycota</taxon>
        <taxon>Saccharomycotina</taxon>
        <taxon>Saccharomycetes</taxon>
        <taxon>Saccharomycopsidaceae</taxon>
        <taxon>Saccharomycopsis</taxon>
    </lineage>
</organism>
<protein>
    <submittedName>
        <fullName evidence="3">Uncharacterized protein</fullName>
    </submittedName>
</protein>
<feature type="compositionally biased region" description="Low complexity" evidence="2">
    <location>
        <begin position="248"/>
        <end position="273"/>
    </location>
</feature>
<feature type="compositionally biased region" description="Basic and acidic residues" evidence="2">
    <location>
        <begin position="169"/>
        <end position="183"/>
    </location>
</feature>
<dbReference type="GeneID" id="90072615"/>
<keyword evidence="1" id="KW-0175">Coiled coil</keyword>
<feature type="region of interest" description="Disordered" evidence="2">
    <location>
        <begin position="243"/>
        <end position="277"/>
    </location>
</feature>
<proteinExistence type="predicted"/>
<feature type="coiled-coil region" evidence="1">
    <location>
        <begin position="505"/>
        <end position="539"/>
    </location>
</feature>
<evidence type="ECO:0000313" key="3">
    <source>
        <dbReference type="EMBL" id="GMM34636.1"/>
    </source>
</evidence>
<keyword evidence="4" id="KW-1185">Reference proteome</keyword>
<dbReference type="EMBL" id="BTFZ01000003">
    <property type="protein sequence ID" value="GMM34636.1"/>
    <property type="molecule type" value="Genomic_DNA"/>
</dbReference>
<feature type="region of interest" description="Disordered" evidence="2">
    <location>
        <begin position="350"/>
        <end position="409"/>
    </location>
</feature>
<feature type="compositionally biased region" description="Polar residues" evidence="2">
    <location>
        <begin position="1"/>
        <end position="25"/>
    </location>
</feature>
<feature type="region of interest" description="Disordered" evidence="2">
    <location>
        <begin position="1"/>
        <end position="28"/>
    </location>
</feature>
<reference evidence="3 4" key="1">
    <citation type="journal article" date="2023" name="Elife">
        <title>Identification of key yeast species and microbe-microbe interactions impacting larval growth of Drosophila in the wild.</title>
        <authorList>
            <person name="Mure A."/>
            <person name="Sugiura Y."/>
            <person name="Maeda R."/>
            <person name="Honda K."/>
            <person name="Sakurai N."/>
            <person name="Takahashi Y."/>
            <person name="Watada M."/>
            <person name="Katoh T."/>
            <person name="Gotoh A."/>
            <person name="Gotoh Y."/>
            <person name="Taniguchi I."/>
            <person name="Nakamura K."/>
            <person name="Hayashi T."/>
            <person name="Katayama T."/>
            <person name="Uemura T."/>
            <person name="Hattori Y."/>
        </authorList>
    </citation>
    <scope>NUCLEOTIDE SEQUENCE [LARGE SCALE GENOMIC DNA]</scope>
    <source>
        <strain evidence="3 4">SC-9</strain>
    </source>
</reference>
<feature type="compositionally biased region" description="Low complexity" evidence="2">
    <location>
        <begin position="372"/>
        <end position="382"/>
    </location>
</feature>
<comment type="caution">
    <text evidence="3">The sequence shown here is derived from an EMBL/GenBank/DDBJ whole genome shotgun (WGS) entry which is preliminary data.</text>
</comment>
<feature type="region of interest" description="Disordered" evidence="2">
    <location>
        <begin position="88"/>
        <end position="113"/>
    </location>
</feature>
<sequence>MPGNNTSFNESSNSKRLQLPSNTHGLSPIANKPLSSLAAPTLTSTGLYPDLKTDITKLKERISPIRRIPTDYGMNREKSINIDKPPIRLSPVRKLGTPKRSPDRNNKGLRFVNPRDTFGITQSVDRRGVTRTLALSNFDTSNLFNSGGPGDMKFTRIANRVSHRSPKGSLDKPRATPHSESRVSKRLSSRLTASMMTSTKFKDLYANLKHPAAFDGGVATTTLTGGGSSGMISASSIFGSPISARSTSQKSGSNNLLSKLKSSSVSPPSYSRPTASSLLRSSEELVNFKDNNFDDKISPTKIHELNNQRKKNELLQSKIPKLKSCLKTKLASANRVFSIVNERNDQENNKGIELGRNVGNKENDSQCLYPGDNSNNNSDMSMIQDDLSDSPKFQTSVASEQQQLKKRKSVKFDSNVEELNQDNSITKRKRSEAGEDDDTIKIVEEVEADHQDKHCKPSETLKKEIVTSPVAKINLAKNTVANNKPDEEKSRGKIFIQRLRVEQKLDALTKNQDIIMEQMRSIENEIKAFKNQASLLFDRYDKVKEAEISIQKDILVLNREISQSLSK</sequence>
<evidence type="ECO:0000313" key="4">
    <source>
        <dbReference type="Proteomes" id="UP001360560"/>
    </source>
</evidence>
<evidence type="ECO:0000256" key="2">
    <source>
        <dbReference type="SAM" id="MobiDB-lite"/>
    </source>
</evidence>
<evidence type="ECO:0000256" key="1">
    <source>
        <dbReference type="SAM" id="Coils"/>
    </source>
</evidence>
<feature type="region of interest" description="Disordered" evidence="2">
    <location>
        <begin position="160"/>
        <end position="189"/>
    </location>
</feature>
<dbReference type="AlphaFoldDB" id="A0AAV5QJ38"/>
<dbReference type="RefSeq" id="XP_064851636.1">
    <property type="nucleotide sequence ID" value="XM_064995564.1"/>
</dbReference>